<dbReference type="Gene3D" id="3.40.50.1000">
    <property type="entry name" value="HAD superfamily/HAD-like"/>
    <property type="match status" value="1"/>
</dbReference>
<dbReference type="OrthoDB" id="9797743at2"/>
<evidence type="ECO:0000256" key="3">
    <source>
        <dbReference type="ARBA" id="ARBA00006171"/>
    </source>
</evidence>
<keyword evidence="6" id="KW-1185">Reference proteome</keyword>
<dbReference type="Proteomes" id="UP000320582">
    <property type="component" value="Unassembled WGS sequence"/>
</dbReference>
<dbReference type="InterPro" id="IPR006439">
    <property type="entry name" value="HAD-SF_hydro_IA"/>
</dbReference>
<comment type="catalytic activity">
    <reaction evidence="1">
        <text>2-phosphoglycolate + H2O = glycolate + phosphate</text>
        <dbReference type="Rhea" id="RHEA:14369"/>
        <dbReference type="ChEBI" id="CHEBI:15377"/>
        <dbReference type="ChEBI" id="CHEBI:29805"/>
        <dbReference type="ChEBI" id="CHEBI:43474"/>
        <dbReference type="ChEBI" id="CHEBI:58033"/>
        <dbReference type="EC" id="3.1.3.18"/>
    </reaction>
</comment>
<reference evidence="5 6" key="1">
    <citation type="submission" date="2019-06" db="EMBL/GenBank/DDBJ databases">
        <title>Genomic Encyclopedia of Archaeal and Bacterial Type Strains, Phase II (KMG-II): from individual species to whole genera.</title>
        <authorList>
            <person name="Goeker M."/>
        </authorList>
    </citation>
    <scope>NUCLEOTIDE SEQUENCE [LARGE SCALE GENOMIC DNA]</scope>
    <source>
        <strain evidence="5 6">DSM 18423</strain>
    </source>
</reference>
<name>A0A543KDB0_9RHOB</name>
<dbReference type="AlphaFoldDB" id="A0A543KDB0"/>
<organism evidence="5 6">
    <name type="scientific">Roseinatronobacter monicus</name>
    <dbReference type="NCBI Taxonomy" id="393481"/>
    <lineage>
        <taxon>Bacteria</taxon>
        <taxon>Pseudomonadati</taxon>
        <taxon>Pseudomonadota</taxon>
        <taxon>Alphaproteobacteria</taxon>
        <taxon>Rhodobacterales</taxon>
        <taxon>Paracoccaceae</taxon>
        <taxon>Roseinatronobacter</taxon>
    </lineage>
</organism>
<dbReference type="SUPFAM" id="SSF56784">
    <property type="entry name" value="HAD-like"/>
    <property type="match status" value="1"/>
</dbReference>
<dbReference type="SFLD" id="SFLDG01129">
    <property type="entry name" value="C1.5:_HAD__Beta-PGM__Phosphata"/>
    <property type="match status" value="1"/>
</dbReference>
<dbReference type="GO" id="GO:0006281">
    <property type="term" value="P:DNA repair"/>
    <property type="evidence" value="ECO:0007669"/>
    <property type="project" value="TreeGrafter"/>
</dbReference>
<dbReference type="PANTHER" id="PTHR43434">
    <property type="entry name" value="PHOSPHOGLYCOLATE PHOSPHATASE"/>
    <property type="match status" value="1"/>
</dbReference>
<evidence type="ECO:0000313" key="5">
    <source>
        <dbReference type="EMBL" id="TQM93048.1"/>
    </source>
</evidence>
<dbReference type="Pfam" id="PF00702">
    <property type="entry name" value="Hydrolase"/>
    <property type="match status" value="1"/>
</dbReference>
<evidence type="ECO:0000313" key="6">
    <source>
        <dbReference type="Proteomes" id="UP000320582"/>
    </source>
</evidence>
<dbReference type="PANTHER" id="PTHR43434:SF1">
    <property type="entry name" value="PHOSPHOGLYCOLATE PHOSPHATASE"/>
    <property type="match status" value="1"/>
</dbReference>
<dbReference type="InterPro" id="IPR050155">
    <property type="entry name" value="HAD-like_hydrolase_sf"/>
</dbReference>
<dbReference type="EMBL" id="VFPT01000001">
    <property type="protein sequence ID" value="TQM93048.1"/>
    <property type="molecule type" value="Genomic_DNA"/>
</dbReference>
<dbReference type="EC" id="3.1.3.18" evidence="4"/>
<comment type="similarity">
    <text evidence="3">Belongs to the HAD-like hydrolase superfamily. CbbY/CbbZ/Gph/YieH family.</text>
</comment>
<gene>
    <name evidence="5" type="ORF">BD293_1671</name>
</gene>
<dbReference type="NCBIfam" id="TIGR01509">
    <property type="entry name" value="HAD-SF-IA-v3"/>
    <property type="match status" value="1"/>
</dbReference>
<dbReference type="InterPro" id="IPR023214">
    <property type="entry name" value="HAD_sf"/>
</dbReference>
<dbReference type="Gene3D" id="1.10.150.240">
    <property type="entry name" value="Putative phosphatase, domain 2"/>
    <property type="match status" value="1"/>
</dbReference>
<evidence type="ECO:0000256" key="2">
    <source>
        <dbReference type="ARBA" id="ARBA00004818"/>
    </source>
</evidence>
<dbReference type="InterPro" id="IPR023198">
    <property type="entry name" value="PGP-like_dom2"/>
</dbReference>
<comment type="pathway">
    <text evidence="2">Organic acid metabolism; glycolate biosynthesis; glycolate from 2-phosphoglycolate: step 1/1.</text>
</comment>
<protein>
    <recommendedName>
        <fullName evidence="4">phosphoglycolate phosphatase</fullName>
        <ecNumber evidence="4">3.1.3.18</ecNumber>
    </recommendedName>
</protein>
<dbReference type="NCBIfam" id="TIGR01549">
    <property type="entry name" value="HAD-SF-IA-v1"/>
    <property type="match status" value="1"/>
</dbReference>
<dbReference type="SFLD" id="SFLDS00003">
    <property type="entry name" value="Haloacid_Dehalogenase"/>
    <property type="match status" value="1"/>
</dbReference>
<proteinExistence type="inferred from homology"/>
<evidence type="ECO:0000256" key="1">
    <source>
        <dbReference type="ARBA" id="ARBA00000830"/>
    </source>
</evidence>
<comment type="caution">
    <text evidence="5">The sequence shown here is derived from an EMBL/GenBank/DDBJ whole genome shotgun (WGS) entry which is preliminary data.</text>
</comment>
<dbReference type="InterPro" id="IPR036412">
    <property type="entry name" value="HAD-like_sf"/>
</dbReference>
<sequence>MLSGVQGVLFDKDGTLFDFSASWSAWAASLLHHLSDGDAARARAMAQVIRFDLAAQEFLPDSPVIAGTMDEPVRLLGPLLPDWSTDALKTYLFRRAAQAEMVPPIPLAPLMQDLRARNLVLGVATNDAESIARDHLRQAGILDQFAHVLGYDSGFTPKPAPDMLLGFARFAGLNARAVVMIGDSTHDLVAGRAAGMQTIAVLTGMAGAAELAPYADHVVPDIGHLTQLLA</sequence>
<accession>A0A543KDB0</accession>
<dbReference type="CDD" id="cd01427">
    <property type="entry name" value="HAD_like"/>
    <property type="match status" value="1"/>
</dbReference>
<evidence type="ECO:0000256" key="4">
    <source>
        <dbReference type="ARBA" id="ARBA00013078"/>
    </source>
</evidence>
<dbReference type="PRINTS" id="PR00413">
    <property type="entry name" value="HADHALOGNASE"/>
</dbReference>
<dbReference type="GO" id="GO:0008967">
    <property type="term" value="F:phosphoglycolate phosphatase activity"/>
    <property type="evidence" value="ECO:0007669"/>
    <property type="project" value="UniProtKB-EC"/>
</dbReference>
<dbReference type="RefSeq" id="WP_142084431.1">
    <property type="nucleotide sequence ID" value="NZ_VFPT01000001.1"/>
</dbReference>